<dbReference type="PROSITE" id="PS00912">
    <property type="entry name" value="DHODEHASE_2"/>
    <property type="match status" value="1"/>
</dbReference>
<evidence type="ECO:0000256" key="3">
    <source>
        <dbReference type="ARBA" id="ARBA00005359"/>
    </source>
</evidence>
<comment type="cofactor">
    <cofactor evidence="16">
        <name>FMN</name>
        <dbReference type="ChEBI" id="CHEBI:58210"/>
    </cofactor>
    <text evidence="16">Binds 1 FMN per subunit.</text>
</comment>
<evidence type="ECO:0000259" key="17">
    <source>
        <dbReference type="Pfam" id="PF01180"/>
    </source>
</evidence>
<dbReference type="NCBIfam" id="TIGR01036">
    <property type="entry name" value="pyrD_sub2"/>
    <property type="match status" value="1"/>
</dbReference>
<evidence type="ECO:0000256" key="11">
    <source>
        <dbReference type="ARBA" id="ARBA00022989"/>
    </source>
</evidence>
<keyword evidence="13 16" id="KW-0496">Mitochondrion</keyword>
<evidence type="ECO:0000313" key="19">
    <source>
        <dbReference type="Proteomes" id="UP000008792"/>
    </source>
</evidence>
<dbReference type="Gene3D" id="3.20.20.70">
    <property type="entry name" value="Aldolase class I"/>
    <property type="match status" value="1"/>
</dbReference>
<dbReference type="EMBL" id="CH940652">
    <property type="protein sequence ID" value="EDW59718.1"/>
    <property type="molecule type" value="Genomic_DNA"/>
</dbReference>
<keyword evidence="14 16" id="KW-0472">Membrane</keyword>
<dbReference type="InterPro" id="IPR013785">
    <property type="entry name" value="Aldolase_TIM"/>
</dbReference>
<keyword evidence="11 16" id="KW-1133">Transmembrane helix</keyword>
<dbReference type="GO" id="GO:0005743">
    <property type="term" value="C:mitochondrial inner membrane"/>
    <property type="evidence" value="ECO:0007669"/>
    <property type="project" value="UniProtKB-SubCell"/>
</dbReference>
<evidence type="ECO:0000256" key="8">
    <source>
        <dbReference type="ARBA" id="ARBA00022692"/>
    </source>
</evidence>
<feature type="transmembrane region" description="Helical" evidence="16">
    <location>
        <begin position="21"/>
        <end position="41"/>
    </location>
</feature>
<evidence type="ECO:0000256" key="14">
    <source>
        <dbReference type="ARBA" id="ARBA00023136"/>
    </source>
</evidence>
<dbReference type="NCBIfam" id="NF003645">
    <property type="entry name" value="PRK05286.1-2"/>
    <property type="match status" value="1"/>
</dbReference>
<dbReference type="GO" id="GO:0006207">
    <property type="term" value="P:'de novo' pyrimidine nucleobase biosynthetic process"/>
    <property type="evidence" value="ECO:0007669"/>
    <property type="project" value="InterPro"/>
</dbReference>
<dbReference type="CDD" id="cd04738">
    <property type="entry name" value="DHOD_2_like"/>
    <property type="match status" value="1"/>
</dbReference>
<keyword evidence="12 16" id="KW-0560">Oxidoreductase</keyword>
<evidence type="ECO:0000313" key="18">
    <source>
        <dbReference type="EMBL" id="EDW59718.1"/>
    </source>
</evidence>
<evidence type="ECO:0000256" key="10">
    <source>
        <dbReference type="ARBA" id="ARBA00022946"/>
    </source>
</evidence>
<dbReference type="PANTHER" id="PTHR48109:SF4">
    <property type="entry name" value="DIHYDROOROTATE DEHYDROGENASE (QUINONE), MITOCHONDRIAL"/>
    <property type="match status" value="1"/>
</dbReference>
<dbReference type="STRING" id="7244.B4M507"/>
<protein>
    <recommendedName>
        <fullName evidence="5 16">Dihydroorotate dehydrogenase (quinone), mitochondrial</fullName>
        <shortName evidence="16">DHOdehase</shortName>
        <ecNumber evidence="4 16">1.3.5.2</ecNumber>
    </recommendedName>
</protein>
<dbReference type="SMR" id="B4M507"/>
<dbReference type="InParanoid" id="B4M507"/>
<dbReference type="SUPFAM" id="SSF51395">
    <property type="entry name" value="FMN-linked oxidoreductases"/>
    <property type="match status" value="1"/>
</dbReference>
<keyword evidence="6 16" id="KW-0285">Flavoprotein</keyword>
<organism evidence="18 19">
    <name type="scientific">Drosophila virilis</name>
    <name type="common">Fruit fly</name>
    <dbReference type="NCBI Taxonomy" id="7244"/>
    <lineage>
        <taxon>Eukaryota</taxon>
        <taxon>Metazoa</taxon>
        <taxon>Ecdysozoa</taxon>
        <taxon>Arthropoda</taxon>
        <taxon>Hexapoda</taxon>
        <taxon>Insecta</taxon>
        <taxon>Pterygota</taxon>
        <taxon>Neoptera</taxon>
        <taxon>Endopterygota</taxon>
        <taxon>Diptera</taxon>
        <taxon>Brachycera</taxon>
        <taxon>Muscomorpha</taxon>
        <taxon>Ephydroidea</taxon>
        <taxon>Drosophilidae</taxon>
        <taxon>Drosophila</taxon>
    </lineage>
</organism>
<keyword evidence="19" id="KW-1185">Reference proteome</keyword>
<evidence type="ECO:0000256" key="9">
    <source>
        <dbReference type="ARBA" id="ARBA00022792"/>
    </source>
</evidence>
<accession>B4M507</accession>
<evidence type="ECO:0000256" key="1">
    <source>
        <dbReference type="ARBA" id="ARBA00004434"/>
    </source>
</evidence>
<dbReference type="eggNOG" id="KOG1436">
    <property type="taxonomic scope" value="Eukaryota"/>
</dbReference>
<dbReference type="AlphaFoldDB" id="B4M507"/>
<keyword evidence="8 16" id="KW-0812">Transmembrane</keyword>
<dbReference type="InterPro" id="IPR050074">
    <property type="entry name" value="DHO_dehydrogenase"/>
</dbReference>
<dbReference type="Proteomes" id="UP000008792">
    <property type="component" value="Unassembled WGS sequence"/>
</dbReference>
<evidence type="ECO:0000256" key="5">
    <source>
        <dbReference type="ARBA" id="ARBA00017599"/>
    </source>
</evidence>
<dbReference type="PROSITE" id="PS00911">
    <property type="entry name" value="DHODEHASE_1"/>
    <property type="match status" value="1"/>
</dbReference>
<evidence type="ECO:0000256" key="4">
    <source>
        <dbReference type="ARBA" id="ARBA00012791"/>
    </source>
</evidence>
<dbReference type="OMA" id="ERIKMGA"/>
<evidence type="ECO:0000256" key="12">
    <source>
        <dbReference type="ARBA" id="ARBA00023002"/>
    </source>
</evidence>
<sequence>MIQFTTFIKMVLQKTQKLSRLRSLGIVTVGATALYMGLTAYHNQDQLFRTFVMPAVRLLPAETSHNLAVLACKYRLYPASKYTDDLNLHSSFFGRLASNPIGIAAGFDKNGEAVLGLKDLGFGFIEVGSVTPLAQAGNPKPRVFRLVSDRALINRYGFNSDGHGVVAQRLKEIREREDFNAIVGVNLGRNRDTLTPINDYVKGVHTFGPVADYLVVNVSSPNTKGLRNMQSKKELTELLEAVNIARGQLKTNQKVPILLKLSPDLETGELNDIVAVINQKKCRVDGLIVSNTTVARDNISDPALASEAGGLSGEPLRERSTRLIAQMYSLTKGSLPIIGVGGVASGQHAFEKIEAGASFVQIYTALIYEGPELVERIKGELSLRISELGYACVKDAVGSNYTKYLPSSK</sequence>
<comment type="catalytic activity">
    <reaction evidence="15 16">
        <text>(S)-dihydroorotate + a quinone = orotate + a quinol</text>
        <dbReference type="Rhea" id="RHEA:30187"/>
        <dbReference type="ChEBI" id="CHEBI:24646"/>
        <dbReference type="ChEBI" id="CHEBI:30839"/>
        <dbReference type="ChEBI" id="CHEBI:30864"/>
        <dbReference type="ChEBI" id="CHEBI:132124"/>
        <dbReference type="EC" id="1.3.5.2"/>
    </reaction>
</comment>
<dbReference type="InterPro" id="IPR005719">
    <property type="entry name" value="Dihydroorotate_DH_2"/>
</dbReference>
<evidence type="ECO:0000256" key="7">
    <source>
        <dbReference type="ARBA" id="ARBA00022643"/>
    </source>
</evidence>
<keyword evidence="9 16" id="KW-0999">Mitochondrion inner membrane</keyword>
<gene>
    <name evidence="18" type="primary">Dvir\GJ11037</name>
    <name evidence="18" type="ORF">Dvir_GJ11037</name>
</gene>
<comment type="pathway">
    <text evidence="2 16">Pyrimidine metabolism; UMP biosynthesis via de novo pathway; orotate from (S)-dihydroorotate (quinone route): step 1/1.</text>
</comment>
<dbReference type="InterPro" id="IPR001295">
    <property type="entry name" value="Dihydroorotate_DH_CS"/>
</dbReference>
<evidence type="ECO:0000256" key="15">
    <source>
        <dbReference type="ARBA" id="ARBA00048639"/>
    </source>
</evidence>
<reference evidence="18 19" key="1">
    <citation type="journal article" date="2007" name="Nature">
        <title>Evolution of genes and genomes on the Drosophila phylogeny.</title>
        <authorList>
            <consortium name="Drosophila 12 Genomes Consortium"/>
            <person name="Clark A.G."/>
            <person name="Eisen M.B."/>
            <person name="Smith D.R."/>
            <person name="Bergman C.M."/>
            <person name="Oliver B."/>
            <person name="Markow T.A."/>
            <person name="Kaufman T.C."/>
            <person name="Kellis M."/>
            <person name="Gelbart W."/>
            <person name="Iyer V.N."/>
            <person name="Pollard D.A."/>
            <person name="Sackton T.B."/>
            <person name="Larracuente A.M."/>
            <person name="Singh N.D."/>
            <person name="Abad J.P."/>
            <person name="Abt D.N."/>
            <person name="Adryan B."/>
            <person name="Aguade M."/>
            <person name="Akashi H."/>
            <person name="Anderson W.W."/>
            <person name="Aquadro C.F."/>
            <person name="Ardell D.H."/>
            <person name="Arguello R."/>
            <person name="Artieri C.G."/>
            <person name="Barbash D.A."/>
            <person name="Barker D."/>
            <person name="Barsanti P."/>
            <person name="Batterham P."/>
            <person name="Batzoglou S."/>
            <person name="Begun D."/>
            <person name="Bhutkar A."/>
            <person name="Blanco E."/>
            <person name="Bosak S.A."/>
            <person name="Bradley R.K."/>
            <person name="Brand A.D."/>
            <person name="Brent M.R."/>
            <person name="Brooks A.N."/>
            <person name="Brown R.H."/>
            <person name="Butlin R.K."/>
            <person name="Caggese C."/>
            <person name="Calvi B.R."/>
            <person name="Bernardo de Carvalho A."/>
            <person name="Caspi A."/>
            <person name="Castrezana S."/>
            <person name="Celniker S.E."/>
            <person name="Chang J.L."/>
            <person name="Chapple C."/>
            <person name="Chatterji S."/>
            <person name="Chinwalla A."/>
            <person name="Civetta A."/>
            <person name="Clifton S.W."/>
            <person name="Comeron J.M."/>
            <person name="Costello J.C."/>
            <person name="Coyne J.A."/>
            <person name="Daub J."/>
            <person name="David R.G."/>
            <person name="Delcher A.L."/>
            <person name="Delehaunty K."/>
            <person name="Do C.B."/>
            <person name="Ebling H."/>
            <person name="Edwards K."/>
            <person name="Eickbush T."/>
            <person name="Evans J.D."/>
            <person name="Filipski A."/>
            <person name="Findeiss S."/>
            <person name="Freyhult E."/>
            <person name="Fulton L."/>
            <person name="Fulton R."/>
            <person name="Garcia A.C."/>
            <person name="Gardiner A."/>
            <person name="Garfield D.A."/>
            <person name="Garvin B.E."/>
            <person name="Gibson G."/>
            <person name="Gilbert D."/>
            <person name="Gnerre S."/>
            <person name="Godfrey J."/>
            <person name="Good R."/>
            <person name="Gotea V."/>
            <person name="Gravely B."/>
            <person name="Greenberg A.J."/>
            <person name="Griffiths-Jones S."/>
            <person name="Gross S."/>
            <person name="Guigo R."/>
            <person name="Gustafson E.A."/>
            <person name="Haerty W."/>
            <person name="Hahn M.W."/>
            <person name="Halligan D.L."/>
            <person name="Halpern A.L."/>
            <person name="Halter G.M."/>
            <person name="Han M.V."/>
            <person name="Heger A."/>
            <person name="Hillier L."/>
            <person name="Hinrichs A.S."/>
            <person name="Holmes I."/>
            <person name="Hoskins R.A."/>
            <person name="Hubisz M.J."/>
            <person name="Hultmark D."/>
            <person name="Huntley M.A."/>
            <person name="Jaffe D.B."/>
            <person name="Jagadeeshan S."/>
            <person name="Jeck W.R."/>
            <person name="Johnson J."/>
            <person name="Jones C.D."/>
            <person name="Jordan W.C."/>
            <person name="Karpen G.H."/>
            <person name="Kataoka E."/>
            <person name="Keightley P.D."/>
            <person name="Kheradpour P."/>
            <person name="Kirkness E.F."/>
            <person name="Koerich L.B."/>
            <person name="Kristiansen K."/>
            <person name="Kudrna D."/>
            <person name="Kulathinal R.J."/>
            <person name="Kumar S."/>
            <person name="Kwok R."/>
            <person name="Lander E."/>
            <person name="Langley C.H."/>
            <person name="Lapoint R."/>
            <person name="Lazzaro B.P."/>
            <person name="Lee S.J."/>
            <person name="Levesque L."/>
            <person name="Li R."/>
            <person name="Lin C.F."/>
            <person name="Lin M.F."/>
            <person name="Lindblad-Toh K."/>
            <person name="Llopart A."/>
            <person name="Long M."/>
            <person name="Low L."/>
            <person name="Lozovsky E."/>
            <person name="Lu J."/>
            <person name="Luo M."/>
            <person name="Machado C.A."/>
            <person name="Makalowski W."/>
            <person name="Marzo M."/>
            <person name="Matsuda M."/>
            <person name="Matzkin L."/>
            <person name="McAllister B."/>
            <person name="McBride C.S."/>
            <person name="McKernan B."/>
            <person name="McKernan K."/>
            <person name="Mendez-Lago M."/>
            <person name="Minx P."/>
            <person name="Mollenhauer M.U."/>
            <person name="Montooth K."/>
            <person name="Mount S.M."/>
            <person name="Mu X."/>
            <person name="Myers E."/>
            <person name="Negre B."/>
            <person name="Newfeld S."/>
            <person name="Nielsen R."/>
            <person name="Noor M.A."/>
            <person name="O'Grady P."/>
            <person name="Pachter L."/>
            <person name="Papaceit M."/>
            <person name="Parisi M.J."/>
            <person name="Parisi M."/>
            <person name="Parts L."/>
            <person name="Pedersen J.S."/>
            <person name="Pesole G."/>
            <person name="Phillippy A.M."/>
            <person name="Ponting C.P."/>
            <person name="Pop M."/>
            <person name="Porcelli D."/>
            <person name="Powell J.R."/>
            <person name="Prohaska S."/>
            <person name="Pruitt K."/>
            <person name="Puig M."/>
            <person name="Quesneville H."/>
            <person name="Ram K.R."/>
            <person name="Rand D."/>
            <person name="Rasmussen M.D."/>
            <person name="Reed L.K."/>
            <person name="Reenan R."/>
            <person name="Reily A."/>
            <person name="Remington K.A."/>
            <person name="Rieger T.T."/>
            <person name="Ritchie M.G."/>
            <person name="Robin C."/>
            <person name="Rogers Y.H."/>
            <person name="Rohde C."/>
            <person name="Rozas J."/>
            <person name="Rubenfield M.J."/>
            <person name="Ruiz A."/>
            <person name="Russo S."/>
            <person name="Salzberg S.L."/>
            <person name="Sanchez-Gracia A."/>
            <person name="Saranga D.J."/>
            <person name="Sato H."/>
            <person name="Schaeffer S.W."/>
            <person name="Schatz M.C."/>
            <person name="Schlenke T."/>
            <person name="Schwartz R."/>
            <person name="Segarra C."/>
            <person name="Singh R.S."/>
            <person name="Sirot L."/>
            <person name="Sirota M."/>
            <person name="Sisneros N.B."/>
            <person name="Smith C.D."/>
            <person name="Smith T.F."/>
            <person name="Spieth J."/>
            <person name="Stage D.E."/>
            <person name="Stark A."/>
            <person name="Stephan W."/>
            <person name="Strausberg R.L."/>
            <person name="Strempel S."/>
            <person name="Sturgill D."/>
            <person name="Sutton G."/>
            <person name="Sutton G.G."/>
            <person name="Tao W."/>
            <person name="Teichmann S."/>
            <person name="Tobari Y.N."/>
            <person name="Tomimura Y."/>
            <person name="Tsolas J.M."/>
            <person name="Valente V.L."/>
            <person name="Venter E."/>
            <person name="Venter J.C."/>
            <person name="Vicario S."/>
            <person name="Vieira F.G."/>
            <person name="Vilella A.J."/>
            <person name="Villasante A."/>
            <person name="Walenz B."/>
            <person name="Wang J."/>
            <person name="Wasserman M."/>
            <person name="Watts T."/>
            <person name="Wilson D."/>
            <person name="Wilson R.K."/>
            <person name="Wing R.A."/>
            <person name="Wolfner M.F."/>
            <person name="Wong A."/>
            <person name="Wong G.K."/>
            <person name="Wu C.I."/>
            <person name="Wu G."/>
            <person name="Yamamoto D."/>
            <person name="Yang H.P."/>
            <person name="Yang S.P."/>
            <person name="Yorke J.A."/>
            <person name="Yoshida K."/>
            <person name="Zdobnov E."/>
            <person name="Zhang P."/>
            <person name="Zhang Y."/>
            <person name="Zimin A.V."/>
            <person name="Baldwin J."/>
            <person name="Abdouelleil A."/>
            <person name="Abdulkadir J."/>
            <person name="Abebe A."/>
            <person name="Abera B."/>
            <person name="Abreu J."/>
            <person name="Acer S.C."/>
            <person name="Aftuck L."/>
            <person name="Alexander A."/>
            <person name="An P."/>
            <person name="Anderson E."/>
            <person name="Anderson S."/>
            <person name="Arachi H."/>
            <person name="Azer M."/>
            <person name="Bachantsang P."/>
            <person name="Barry A."/>
            <person name="Bayul T."/>
            <person name="Berlin A."/>
            <person name="Bessette D."/>
            <person name="Bloom T."/>
            <person name="Blye J."/>
            <person name="Boguslavskiy L."/>
            <person name="Bonnet C."/>
            <person name="Boukhgalter B."/>
            <person name="Bourzgui I."/>
            <person name="Brown A."/>
            <person name="Cahill P."/>
            <person name="Channer S."/>
            <person name="Cheshatsang Y."/>
            <person name="Chuda L."/>
            <person name="Citroen M."/>
            <person name="Collymore A."/>
            <person name="Cooke P."/>
            <person name="Costello M."/>
            <person name="D'Aco K."/>
            <person name="Daza R."/>
            <person name="De Haan G."/>
            <person name="DeGray S."/>
            <person name="DeMaso C."/>
            <person name="Dhargay N."/>
            <person name="Dooley K."/>
            <person name="Dooley E."/>
            <person name="Doricent M."/>
            <person name="Dorje P."/>
            <person name="Dorjee K."/>
            <person name="Dupes A."/>
            <person name="Elong R."/>
            <person name="Falk J."/>
            <person name="Farina A."/>
            <person name="Faro S."/>
            <person name="Ferguson D."/>
            <person name="Fisher S."/>
            <person name="Foley C.D."/>
            <person name="Franke A."/>
            <person name="Friedrich D."/>
            <person name="Gadbois L."/>
            <person name="Gearin G."/>
            <person name="Gearin C.R."/>
            <person name="Giannoukos G."/>
            <person name="Goode T."/>
            <person name="Graham J."/>
            <person name="Grandbois E."/>
            <person name="Grewal S."/>
            <person name="Gyaltsen K."/>
            <person name="Hafez N."/>
            <person name="Hagos B."/>
            <person name="Hall J."/>
            <person name="Henson C."/>
            <person name="Hollinger A."/>
            <person name="Honan T."/>
            <person name="Huard M.D."/>
            <person name="Hughes L."/>
            <person name="Hurhula B."/>
            <person name="Husby M.E."/>
            <person name="Kamat A."/>
            <person name="Kanga B."/>
            <person name="Kashin S."/>
            <person name="Khazanovich D."/>
            <person name="Kisner P."/>
            <person name="Lance K."/>
            <person name="Lara M."/>
            <person name="Lee W."/>
            <person name="Lennon N."/>
            <person name="Letendre F."/>
            <person name="LeVine R."/>
            <person name="Lipovsky A."/>
            <person name="Liu X."/>
            <person name="Liu J."/>
            <person name="Liu S."/>
            <person name="Lokyitsang T."/>
            <person name="Lokyitsang Y."/>
            <person name="Lubonja R."/>
            <person name="Lui A."/>
            <person name="MacDonald P."/>
            <person name="Magnisalis V."/>
            <person name="Maru K."/>
            <person name="Matthews C."/>
            <person name="McCusker W."/>
            <person name="McDonough S."/>
            <person name="Mehta T."/>
            <person name="Meldrim J."/>
            <person name="Meneus L."/>
            <person name="Mihai O."/>
            <person name="Mihalev A."/>
            <person name="Mihova T."/>
            <person name="Mittelman R."/>
            <person name="Mlenga V."/>
            <person name="Montmayeur A."/>
            <person name="Mulrain L."/>
            <person name="Navidi A."/>
            <person name="Naylor J."/>
            <person name="Negash T."/>
            <person name="Nguyen T."/>
            <person name="Nguyen N."/>
            <person name="Nicol R."/>
            <person name="Norbu C."/>
            <person name="Norbu N."/>
            <person name="Novod N."/>
            <person name="O'Neill B."/>
            <person name="Osman S."/>
            <person name="Markiewicz E."/>
            <person name="Oyono O.L."/>
            <person name="Patti C."/>
            <person name="Phunkhang P."/>
            <person name="Pierre F."/>
            <person name="Priest M."/>
            <person name="Raghuraman S."/>
            <person name="Rege F."/>
            <person name="Reyes R."/>
            <person name="Rise C."/>
            <person name="Rogov P."/>
            <person name="Ross K."/>
            <person name="Ryan E."/>
            <person name="Settipalli S."/>
            <person name="Shea T."/>
            <person name="Sherpa N."/>
            <person name="Shi L."/>
            <person name="Shih D."/>
            <person name="Sparrow T."/>
            <person name="Spaulding J."/>
            <person name="Stalker J."/>
            <person name="Stange-Thomann N."/>
            <person name="Stavropoulos S."/>
            <person name="Stone C."/>
            <person name="Strader C."/>
            <person name="Tesfaye S."/>
            <person name="Thomson T."/>
            <person name="Thoulutsang Y."/>
            <person name="Thoulutsang D."/>
            <person name="Topham K."/>
            <person name="Topping I."/>
            <person name="Tsamla T."/>
            <person name="Vassiliev H."/>
            <person name="Vo A."/>
            <person name="Wangchuk T."/>
            <person name="Wangdi T."/>
            <person name="Weiand M."/>
            <person name="Wilkinson J."/>
            <person name="Wilson A."/>
            <person name="Yadav S."/>
            <person name="Young G."/>
            <person name="Yu Q."/>
            <person name="Zembek L."/>
            <person name="Zhong D."/>
            <person name="Zimmer A."/>
            <person name="Zwirko Z."/>
            <person name="Jaffe D.B."/>
            <person name="Alvarez P."/>
            <person name="Brockman W."/>
            <person name="Butler J."/>
            <person name="Chin C."/>
            <person name="Gnerre S."/>
            <person name="Grabherr M."/>
            <person name="Kleber M."/>
            <person name="Mauceli E."/>
            <person name="MacCallum I."/>
        </authorList>
    </citation>
    <scope>NUCLEOTIDE SEQUENCE [LARGE SCALE GENOMIC DNA]</scope>
    <source>
        <strain evidence="19">Tucson 15010-1051.87</strain>
    </source>
</reference>
<evidence type="ECO:0000256" key="6">
    <source>
        <dbReference type="ARBA" id="ARBA00022630"/>
    </source>
</evidence>
<dbReference type="InterPro" id="IPR005720">
    <property type="entry name" value="Dihydroorotate_DH_cat"/>
</dbReference>
<keyword evidence="10" id="KW-0809">Transit peptide</keyword>
<proteinExistence type="inferred from homology"/>
<dbReference type="EC" id="1.3.5.2" evidence="4 16"/>
<dbReference type="KEGG" id="dvi:6633157"/>
<feature type="domain" description="Dihydroorotate dehydrogenase catalytic" evidence="17">
    <location>
        <begin position="88"/>
        <end position="382"/>
    </location>
</feature>
<comment type="similarity">
    <text evidence="3 16">Belongs to the dihydroorotate dehydrogenase family. Type 2 subfamily.</text>
</comment>
<dbReference type="OrthoDB" id="14784at2759"/>
<evidence type="ECO:0000256" key="13">
    <source>
        <dbReference type="ARBA" id="ARBA00023128"/>
    </source>
</evidence>
<dbReference type="PhylomeDB" id="B4M507"/>
<keyword evidence="7 16" id="KW-0288">FMN</keyword>
<name>B4M507_DROVI</name>
<dbReference type="FunFam" id="3.20.20.70:FF:000066">
    <property type="entry name" value="Dihydroorotate dehydrogenase (quinone), mitochondrial"/>
    <property type="match status" value="1"/>
</dbReference>
<dbReference type="UniPathway" id="UPA00070">
    <property type="reaction ID" value="UER00946"/>
</dbReference>
<dbReference type="NCBIfam" id="NF003652">
    <property type="entry name" value="PRK05286.2-5"/>
    <property type="match status" value="1"/>
</dbReference>
<evidence type="ECO:0000256" key="2">
    <source>
        <dbReference type="ARBA" id="ARBA00005161"/>
    </source>
</evidence>
<evidence type="ECO:0000256" key="16">
    <source>
        <dbReference type="RuleBase" id="RU361255"/>
    </source>
</evidence>
<comment type="subcellular location">
    <subcellularLocation>
        <location evidence="1 16">Mitochondrion inner membrane</location>
        <topology evidence="1 16">Single-pass membrane protein</topology>
    </subcellularLocation>
</comment>
<dbReference type="GO" id="GO:0044205">
    <property type="term" value="P:'de novo' UMP biosynthetic process"/>
    <property type="evidence" value="ECO:0007669"/>
    <property type="project" value="UniProtKB-UniPathway"/>
</dbReference>
<dbReference type="Pfam" id="PF01180">
    <property type="entry name" value="DHO_dh"/>
    <property type="match status" value="1"/>
</dbReference>
<dbReference type="HOGENOM" id="CLU_013640_0_0_1"/>
<dbReference type="GO" id="GO:0106430">
    <property type="term" value="F:dihydroorotate dehydrogenase (quinone) activity"/>
    <property type="evidence" value="ECO:0007669"/>
    <property type="project" value="UniProtKB-EC"/>
</dbReference>
<dbReference type="FunCoup" id="B4M507">
    <property type="interactions" value="824"/>
</dbReference>
<dbReference type="PANTHER" id="PTHR48109">
    <property type="entry name" value="DIHYDROOROTATE DEHYDROGENASE (QUINONE), MITOCHONDRIAL-RELATED"/>
    <property type="match status" value="1"/>
</dbReference>